<keyword evidence="3" id="KW-1185">Reference proteome</keyword>
<dbReference type="AlphaFoldDB" id="A0A3E1NRG7"/>
<dbReference type="Pfam" id="PF00085">
    <property type="entry name" value="Thioredoxin"/>
    <property type="match status" value="1"/>
</dbReference>
<accession>A0A3E1NRG7</accession>
<evidence type="ECO:0000313" key="3">
    <source>
        <dbReference type="Proteomes" id="UP000261284"/>
    </source>
</evidence>
<gene>
    <name evidence="2" type="ORF">DXN05_06035</name>
</gene>
<dbReference type="Proteomes" id="UP000261284">
    <property type="component" value="Unassembled WGS sequence"/>
</dbReference>
<dbReference type="InterPro" id="IPR013766">
    <property type="entry name" value="Thioredoxin_domain"/>
</dbReference>
<organism evidence="2 3">
    <name type="scientific">Deminuibacter soli</name>
    <dbReference type="NCBI Taxonomy" id="2291815"/>
    <lineage>
        <taxon>Bacteria</taxon>
        <taxon>Pseudomonadati</taxon>
        <taxon>Bacteroidota</taxon>
        <taxon>Chitinophagia</taxon>
        <taxon>Chitinophagales</taxon>
        <taxon>Chitinophagaceae</taxon>
        <taxon>Deminuibacter</taxon>
    </lineage>
</organism>
<proteinExistence type="predicted"/>
<dbReference type="OrthoDB" id="6398367at2"/>
<name>A0A3E1NRG7_9BACT</name>
<dbReference type="Gene3D" id="3.40.30.10">
    <property type="entry name" value="Glutaredoxin"/>
    <property type="match status" value="1"/>
</dbReference>
<protein>
    <submittedName>
        <fullName evidence="2">Thioredoxin</fullName>
    </submittedName>
</protein>
<dbReference type="CDD" id="cd02947">
    <property type="entry name" value="TRX_family"/>
    <property type="match status" value="1"/>
</dbReference>
<dbReference type="PROSITE" id="PS51257">
    <property type="entry name" value="PROKAR_LIPOPROTEIN"/>
    <property type="match status" value="1"/>
</dbReference>
<dbReference type="SUPFAM" id="SSF52833">
    <property type="entry name" value="Thioredoxin-like"/>
    <property type="match status" value="1"/>
</dbReference>
<dbReference type="EMBL" id="QTJU01000001">
    <property type="protein sequence ID" value="RFM30513.1"/>
    <property type="molecule type" value="Genomic_DNA"/>
</dbReference>
<evidence type="ECO:0000313" key="2">
    <source>
        <dbReference type="EMBL" id="RFM30513.1"/>
    </source>
</evidence>
<reference evidence="2 3" key="1">
    <citation type="submission" date="2018-08" db="EMBL/GenBank/DDBJ databases">
        <title>Chitinophagaceae sp. K23C18032701, a novel bacterium isolated from forest soil.</title>
        <authorList>
            <person name="Wang C."/>
        </authorList>
    </citation>
    <scope>NUCLEOTIDE SEQUENCE [LARGE SCALE GENOMIC DNA]</scope>
    <source>
        <strain evidence="2 3">K23C18032701</strain>
    </source>
</reference>
<evidence type="ECO:0000259" key="1">
    <source>
        <dbReference type="PROSITE" id="PS51352"/>
    </source>
</evidence>
<sequence length="180" mass="19681">MRILIAAALAIAGLAACKARQPMVSGHAVHAYEIVADTETVVLKGLISRADIEADTVHFNWFKQNMQLGMADAAAADAFRKKGSQFQVVIFGGTWCHDTQNLLPQFYRLADVSGYNANNITLIGVDRAKTTLDNLHSAFHITNVPTFIVMKDGTEVGRVVEYGKYGQIDKELGEIVNTIK</sequence>
<comment type="caution">
    <text evidence="2">The sequence shown here is derived from an EMBL/GenBank/DDBJ whole genome shotgun (WGS) entry which is preliminary data.</text>
</comment>
<dbReference type="RefSeq" id="WP_116846269.1">
    <property type="nucleotide sequence ID" value="NZ_QTJU01000001.1"/>
</dbReference>
<feature type="domain" description="Thioredoxin" evidence="1">
    <location>
        <begin position="43"/>
        <end position="180"/>
    </location>
</feature>
<dbReference type="InterPro" id="IPR036249">
    <property type="entry name" value="Thioredoxin-like_sf"/>
</dbReference>
<dbReference type="PROSITE" id="PS51352">
    <property type="entry name" value="THIOREDOXIN_2"/>
    <property type="match status" value="1"/>
</dbReference>